<feature type="compositionally biased region" description="Basic and acidic residues" evidence="1">
    <location>
        <begin position="269"/>
        <end position="282"/>
    </location>
</feature>
<feature type="compositionally biased region" description="Low complexity" evidence="1">
    <location>
        <begin position="202"/>
        <end position="211"/>
    </location>
</feature>
<comment type="caution">
    <text evidence="2">The sequence shown here is derived from an EMBL/GenBank/DDBJ whole genome shotgun (WGS) entry which is preliminary data.</text>
</comment>
<organism evidence="2 3">
    <name type="scientific">Fusarium ambrosium</name>
    <dbReference type="NCBI Taxonomy" id="131363"/>
    <lineage>
        <taxon>Eukaryota</taxon>
        <taxon>Fungi</taxon>
        <taxon>Dikarya</taxon>
        <taxon>Ascomycota</taxon>
        <taxon>Pezizomycotina</taxon>
        <taxon>Sordariomycetes</taxon>
        <taxon>Hypocreomycetidae</taxon>
        <taxon>Hypocreales</taxon>
        <taxon>Nectriaceae</taxon>
        <taxon>Fusarium</taxon>
        <taxon>Fusarium solani species complex</taxon>
    </lineage>
</organism>
<feature type="region of interest" description="Disordered" evidence="1">
    <location>
        <begin position="97"/>
        <end position="121"/>
    </location>
</feature>
<feature type="compositionally biased region" description="Basic and acidic residues" evidence="1">
    <location>
        <begin position="175"/>
        <end position="184"/>
    </location>
</feature>
<evidence type="ECO:0000256" key="1">
    <source>
        <dbReference type="SAM" id="MobiDB-lite"/>
    </source>
</evidence>
<protein>
    <submittedName>
        <fullName evidence="2">Uncharacterized protein</fullName>
    </submittedName>
</protein>
<feature type="compositionally biased region" description="Polar residues" evidence="1">
    <location>
        <begin position="112"/>
        <end position="121"/>
    </location>
</feature>
<reference evidence="2 3" key="1">
    <citation type="submission" date="2017-06" db="EMBL/GenBank/DDBJ databases">
        <title>Cmopartive genomic analysis of Ambrosia Fusariam Clade fungi.</title>
        <authorList>
            <person name="Stajich J.E."/>
            <person name="Carrillo J."/>
            <person name="Kijimoto T."/>
            <person name="Eskalen A."/>
            <person name="O'Donnell K."/>
            <person name="Kasson M."/>
        </authorList>
    </citation>
    <scope>NUCLEOTIDE SEQUENCE [LARGE SCALE GENOMIC DNA]</scope>
    <source>
        <strain evidence="2 3">NRRL 20438</strain>
    </source>
</reference>
<evidence type="ECO:0000313" key="2">
    <source>
        <dbReference type="EMBL" id="RSL83878.1"/>
    </source>
</evidence>
<dbReference type="EMBL" id="NIZV01000632">
    <property type="protein sequence ID" value="RSL83878.1"/>
    <property type="molecule type" value="Genomic_DNA"/>
</dbReference>
<keyword evidence="3" id="KW-1185">Reference proteome</keyword>
<gene>
    <name evidence="2" type="ORF">CDV31_016778</name>
</gene>
<proteinExistence type="predicted"/>
<accession>A0A428S1Z0</accession>
<dbReference type="AlphaFoldDB" id="A0A428S1Z0"/>
<dbReference type="Proteomes" id="UP000288429">
    <property type="component" value="Unassembled WGS sequence"/>
</dbReference>
<name>A0A428S1Z0_9HYPO</name>
<evidence type="ECO:0000313" key="3">
    <source>
        <dbReference type="Proteomes" id="UP000288429"/>
    </source>
</evidence>
<feature type="region of interest" description="Disordered" evidence="1">
    <location>
        <begin position="162"/>
        <end position="299"/>
    </location>
</feature>
<sequence>MAAQSPISTPESLRLGHNKVDEFWMRRCRQIQRYATHCDASGEARPKGLTDDHIRVAKRVSSLDQTGEGEEQWPEGWGTAAKSWTSFFTAFKKASVEWTSAPPGTSEEPEPDNSQQHDQLQEANTDLECRVPPTTVDPEHPEFLLDLSQDLGLSLNAERPVRVEHKTVGTAQRPSESRHIDAEYPKPNPLPEEDLGHKESRTTTTKSTPVTVGEKNGTQPSPRNRSGRPKPENVKAQAPPSTSLADPKEKAPKVLSWAEPPHPGSSLSPDRRDYSDMQRERGGTTIRADIPARSTQPEPSIAGIASTQAQPMQLRFAQAMTSVQKCRREAKAAGRSRFK</sequence>